<feature type="region of interest" description="Disordered" evidence="1">
    <location>
        <begin position="1"/>
        <end position="56"/>
    </location>
</feature>
<accession>A0A9D4GFN4</accession>
<feature type="compositionally biased region" description="Basic and acidic residues" evidence="1">
    <location>
        <begin position="1"/>
        <end position="16"/>
    </location>
</feature>
<proteinExistence type="predicted"/>
<dbReference type="Proteomes" id="UP000828390">
    <property type="component" value="Unassembled WGS sequence"/>
</dbReference>
<reference evidence="2" key="1">
    <citation type="journal article" date="2019" name="bioRxiv">
        <title>The Genome of the Zebra Mussel, Dreissena polymorpha: A Resource for Invasive Species Research.</title>
        <authorList>
            <person name="McCartney M.A."/>
            <person name="Auch B."/>
            <person name="Kono T."/>
            <person name="Mallez S."/>
            <person name="Zhang Y."/>
            <person name="Obille A."/>
            <person name="Becker A."/>
            <person name="Abrahante J.E."/>
            <person name="Garbe J."/>
            <person name="Badalamenti J.P."/>
            <person name="Herman A."/>
            <person name="Mangelson H."/>
            <person name="Liachko I."/>
            <person name="Sullivan S."/>
            <person name="Sone E.D."/>
            <person name="Koren S."/>
            <person name="Silverstein K.A.T."/>
            <person name="Beckman K.B."/>
            <person name="Gohl D.M."/>
        </authorList>
    </citation>
    <scope>NUCLEOTIDE SEQUENCE</scope>
    <source>
        <strain evidence="2">Duluth1</strain>
        <tissue evidence="2">Whole animal</tissue>
    </source>
</reference>
<sequence length="56" mass="6299">MSPTKEKLMKLDDSPRRPAKGNEIPRRVLSPMPCSSGKYNKEFMEGTKSESDNEGL</sequence>
<keyword evidence="3" id="KW-1185">Reference proteome</keyword>
<dbReference type="EMBL" id="JAIWYP010000005">
    <property type="protein sequence ID" value="KAH3816481.1"/>
    <property type="molecule type" value="Genomic_DNA"/>
</dbReference>
<reference evidence="2" key="2">
    <citation type="submission" date="2020-11" db="EMBL/GenBank/DDBJ databases">
        <authorList>
            <person name="McCartney M.A."/>
            <person name="Auch B."/>
            <person name="Kono T."/>
            <person name="Mallez S."/>
            <person name="Becker A."/>
            <person name="Gohl D.M."/>
            <person name="Silverstein K.A.T."/>
            <person name="Koren S."/>
            <person name="Bechman K.B."/>
            <person name="Herman A."/>
            <person name="Abrahante J.E."/>
            <person name="Garbe J."/>
        </authorList>
    </citation>
    <scope>NUCLEOTIDE SEQUENCE</scope>
    <source>
        <strain evidence="2">Duluth1</strain>
        <tissue evidence="2">Whole animal</tissue>
    </source>
</reference>
<protein>
    <submittedName>
        <fullName evidence="2">Uncharacterized protein</fullName>
    </submittedName>
</protein>
<name>A0A9D4GFN4_DREPO</name>
<comment type="caution">
    <text evidence="2">The sequence shown here is derived from an EMBL/GenBank/DDBJ whole genome shotgun (WGS) entry which is preliminary data.</text>
</comment>
<dbReference type="AlphaFoldDB" id="A0A9D4GFN4"/>
<feature type="compositionally biased region" description="Basic and acidic residues" evidence="1">
    <location>
        <begin position="39"/>
        <end position="56"/>
    </location>
</feature>
<evidence type="ECO:0000256" key="1">
    <source>
        <dbReference type="SAM" id="MobiDB-lite"/>
    </source>
</evidence>
<evidence type="ECO:0000313" key="2">
    <source>
        <dbReference type="EMBL" id="KAH3816481.1"/>
    </source>
</evidence>
<evidence type="ECO:0000313" key="3">
    <source>
        <dbReference type="Proteomes" id="UP000828390"/>
    </source>
</evidence>
<organism evidence="2 3">
    <name type="scientific">Dreissena polymorpha</name>
    <name type="common">Zebra mussel</name>
    <name type="synonym">Mytilus polymorpha</name>
    <dbReference type="NCBI Taxonomy" id="45954"/>
    <lineage>
        <taxon>Eukaryota</taxon>
        <taxon>Metazoa</taxon>
        <taxon>Spiralia</taxon>
        <taxon>Lophotrochozoa</taxon>
        <taxon>Mollusca</taxon>
        <taxon>Bivalvia</taxon>
        <taxon>Autobranchia</taxon>
        <taxon>Heteroconchia</taxon>
        <taxon>Euheterodonta</taxon>
        <taxon>Imparidentia</taxon>
        <taxon>Neoheterodontei</taxon>
        <taxon>Myida</taxon>
        <taxon>Dreissenoidea</taxon>
        <taxon>Dreissenidae</taxon>
        <taxon>Dreissena</taxon>
    </lineage>
</organism>
<gene>
    <name evidence="2" type="ORF">DPMN_117997</name>
</gene>